<keyword evidence="3" id="KW-0863">Zinc-finger</keyword>
<dbReference type="PANTHER" id="PTHR15835:SF6">
    <property type="entry name" value="ZINC FINGER C3HC-TYPE PROTEIN 1"/>
    <property type="match status" value="1"/>
</dbReference>
<name>A0A6B2L9N8_9EUKA</name>
<feature type="domain" description="C3HC-type" evidence="7">
    <location>
        <begin position="8"/>
        <end position="102"/>
    </location>
</feature>
<reference evidence="9" key="1">
    <citation type="journal article" date="2020" name="J. Eukaryot. Microbiol.">
        <title>De novo Sequencing, Assembly and Annotation of the Transcriptome for the Free-Living Testate Amoeba Arcella intermedia.</title>
        <authorList>
            <person name="Ribeiro G.M."/>
            <person name="Porfirio-Sousa A.L."/>
            <person name="Maurer-Alcala X.X."/>
            <person name="Katz L.A."/>
            <person name="Lahr D.J.G."/>
        </authorList>
    </citation>
    <scope>NUCLEOTIDE SEQUENCE</scope>
</reference>
<evidence type="ECO:0000256" key="5">
    <source>
        <dbReference type="ARBA" id="ARBA00023242"/>
    </source>
</evidence>
<dbReference type="GO" id="GO:0005634">
    <property type="term" value="C:nucleus"/>
    <property type="evidence" value="ECO:0007669"/>
    <property type="project" value="UniProtKB-SubCell"/>
</dbReference>
<protein>
    <recommendedName>
        <fullName evidence="10">C3HC-type domain-containing protein</fullName>
    </recommendedName>
</protein>
<evidence type="ECO:0000259" key="7">
    <source>
        <dbReference type="Pfam" id="PF07967"/>
    </source>
</evidence>
<dbReference type="InterPro" id="IPR013909">
    <property type="entry name" value="NuBaID_C"/>
</dbReference>
<dbReference type="AlphaFoldDB" id="A0A6B2L9N8"/>
<evidence type="ECO:0000256" key="3">
    <source>
        <dbReference type="ARBA" id="ARBA00022771"/>
    </source>
</evidence>
<evidence type="ECO:0000313" key="9">
    <source>
        <dbReference type="EMBL" id="NDV33724.1"/>
    </source>
</evidence>
<feature type="domain" description="NuBaID C-terminal" evidence="8">
    <location>
        <begin position="155"/>
        <end position="233"/>
    </location>
</feature>
<proteinExistence type="predicted"/>
<sequence length="291" mass="33307">MVKNKCRPYEEGDYRARVATFLVADWFVKPLCMSPLSCARYGWVNVGPDTLECTICMKRLVYTYTLKNGPPDSLDLLNSTHTDLCPWKDNPSPLSFTSLPLFSLKSLKTIISKWAVHPQLDPNFLKDFKALSSNQIGELLSVLDLDDTPENRERCILSVTGWNYTPHSDPLKMTSCSICQRALPFQPKPSLHSLASNQQTKAPKVGEKRKREEEESWFHCLGEHRYYCPWRNGGDIGNLIEDLLRLSPVRWLQRFEEGSEVNRRSSEDLNMAAQKALKLLHLLKTPIPKDL</sequence>
<keyword evidence="4" id="KW-0862">Zinc</keyword>
<evidence type="ECO:0000256" key="4">
    <source>
        <dbReference type="ARBA" id="ARBA00022833"/>
    </source>
</evidence>
<dbReference type="EMBL" id="GIBP01004755">
    <property type="protein sequence ID" value="NDV33724.1"/>
    <property type="molecule type" value="Transcribed_RNA"/>
</dbReference>
<evidence type="ECO:0000256" key="2">
    <source>
        <dbReference type="ARBA" id="ARBA00022723"/>
    </source>
</evidence>
<keyword evidence="5" id="KW-0539">Nucleus</keyword>
<accession>A0A6B2L9N8</accession>
<feature type="region of interest" description="Disordered" evidence="6">
    <location>
        <begin position="190"/>
        <end position="210"/>
    </location>
</feature>
<evidence type="ECO:0000256" key="6">
    <source>
        <dbReference type="SAM" id="MobiDB-lite"/>
    </source>
</evidence>
<evidence type="ECO:0000259" key="8">
    <source>
        <dbReference type="Pfam" id="PF08600"/>
    </source>
</evidence>
<dbReference type="Pfam" id="PF08600">
    <property type="entry name" value="NuBaID_C"/>
    <property type="match status" value="1"/>
</dbReference>
<keyword evidence="2" id="KW-0479">Metal-binding</keyword>
<dbReference type="GO" id="GO:0008270">
    <property type="term" value="F:zinc ion binding"/>
    <property type="evidence" value="ECO:0007669"/>
    <property type="project" value="UniProtKB-KW"/>
</dbReference>
<evidence type="ECO:0008006" key="10">
    <source>
        <dbReference type="Google" id="ProtNLM"/>
    </source>
</evidence>
<evidence type="ECO:0000256" key="1">
    <source>
        <dbReference type="ARBA" id="ARBA00004123"/>
    </source>
</evidence>
<dbReference type="PANTHER" id="PTHR15835">
    <property type="entry name" value="NUCLEAR-INTERACTING PARTNER OF ALK"/>
    <property type="match status" value="1"/>
</dbReference>
<comment type="subcellular location">
    <subcellularLocation>
        <location evidence="1">Nucleus</location>
    </subcellularLocation>
</comment>
<organism evidence="9">
    <name type="scientific">Arcella intermedia</name>
    <dbReference type="NCBI Taxonomy" id="1963864"/>
    <lineage>
        <taxon>Eukaryota</taxon>
        <taxon>Amoebozoa</taxon>
        <taxon>Tubulinea</taxon>
        <taxon>Elardia</taxon>
        <taxon>Arcellinida</taxon>
        <taxon>Sphaerothecina</taxon>
        <taxon>Arcellidae</taxon>
        <taxon>Arcella</taxon>
    </lineage>
</organism>
<dbReference type="Pfam" id="PF07967">
    <property type="entry name" value="zf-C3HC"/>
    <property type="match status" value="1"/>
</dbReference>
<dbReference type="InterPro" id="IPR012935">
    <property type="entry name" value="NuBaID_N"/>
</dbReference>